<dbReference type="CDD" id="cd17299">
    <property type="entry name" value="acetolactate_decarboxylase"/>
    <property type="match status" value="1"/>
</dbReference>
<keyword evidence="8" id="KW-0456">Lyase</keyword>
<dbReference type="UniPathway" id="UPA00626">
    <property type="reaction ID" value="UER00678"/>
</dbReference>
<evidence type="ECO:0000256" key="6">
    <source>
        <dbReference type="ARBA" id="ARBA00022793"/>
    </source>
</evidence>
<dbReference type="NCBIfam" id="TIGR01252">
    <property type="entry name" value="acetolac_decarb"/>
    <property type="match status" value="1"/>
</dbReference>
<dbReference type="Pfam" id="PF03306">
    <property type="entry name" value="AAL_decarboxy"/>
    <property type="match status" value="1"/>
</dbReference>
<evidence type="ECO:0000256" key="1">
    <source>
        <dbReference type="ARBA" id="ARBA00001784"/>
    </source>
</evidence>
<comment type="catalytic activity">
    <reaction evidence="1">
        <text>(2S)-2-acetolactate + H(+) = (R)-acetoin + CO2</text>
        <dbReference type="Rhea" id="RHEA:21580"/>
        <dbReference type="ChEBI" id="CHEBI:15378"/>
        <dbReference type="ChEBI" id="CHEBI:15686"/>
        <dbReference type="ChEBI" id="CHEBI:16526"/>
        <dbReference type="ChEBI" id="CHEBI:58476"/>
        <dbReference type="EC" id="4.1.1.5"/>
    </reaction>
</comment>
<dbReference type="EC" id="4.1.1.5" evidence="4"/>
<keyword evidence="6" id="KW-0210">Decarboxylase</keyword>
<gene>
    <name evidence="9" type="ORF">LCGC14_0813360</name>
</gene>
<evidence type="ECO:0000313" key="9">
    <source>
        <dbReference type="EMBL" id="KKN32483.1"/>
    </source>
</evidence>
<proteinExistence type="inferred from homology"/>
<dbReference type="InterPro" id="IPR005128">
    <property type="entry name" value="Acetolactate_a_deCO2ase"/>
</dbReference>
<dbReference type="AlphaFoldDB" id="A0A0F9STF1"/>
<dbReference type="PANTHER" id="PTHR35524">
    <property type="entry name" value="ALPHA-ACETOLACTATE DECARBOXYLASE"/>
    <property type="match status" value="1"/>
</dbReference>
<evidence type="ECO:0000256" key="8">
    <source>
        <dbReference type="ARBA" id="ARBA00023239"/>
    </source>
</evidence>
<name>A0A0F9STF1_9ZZZZ</name>
<evidence type="ECO:0000256" key="3">
    <source>
        <dbReference type="ARBA" id="ARBA00007106"/>
    </source>
</evidence>
<evidence type="ECO:0000256" key="2">
    <source>
        <dbReference type="ARBA" id="ARBA00005170"/>
    </source>
</evidence>
<evidence type="ECO:0000256" key="7">
    <source>
        <dbReference type="ARBA" id="ARBA00023061"/>
    </source>
</evidence>
<dbReference type="PIRSF" id="PIRSF001332">
    <property type="entry name" value="Acetolac_decarb"/>
    <property type="match status" value="1"/>
</dbReference>
<organism evidence="9">
    <name type="scientific">marine sediment metagenome</name>
    <dbReference type="NCBI Taxonomy" id="412755"/>
    <lineage>
        <taxon>unclassified sequences</taxon>
        <taxon>metagenomes</taxon>
        <taxon>ecological metagenomes</taxon>
    </lineage>
</organism>
<comment type="caution">
    <text evidence="9">The sequence shown here is derived from an EMBL/GenBank/DDBJ whole genome shotgun (WGS) entry which is preliminary data.</text>
</comment>
<dbReference type="Gene3D" id="3.30.1330.80">
    <property type="entry name" value="Hypothetical protein, similar to alpha- acetolactate decarboxylase, domain 2"/>
    <property type="match status" value="2"/>
</dbReference>
<protein>
    <recommendedName>
        <fullName evidence="5">Alpha-acetolactate decarboxylase</fullName>
        <ecNumber evidence="4">4.1.1.5</ecNumber>
    </recommendedName>
</protein>
<comment type="pathway">
    <text evidence="2">Polyol metabolism; (R,R)-butane-2,3-diol biosynthesis; (R,R)-butane-2,3-diol from pyruvate: step 2/3.</text>
</comment>
<evidence type="ECO:0000256" key="5">
    <source>
        <dbReference type="ARBA" id="ARBA00020164"/>
    </source>
</evidence>
<dbReference type="GO" id="GO:0045151">
    <property type="term" value="P:acetoin biosynthetic process"/>
    <property type="evidence" value="ECO:0007669"/>
    <property type="project" value="UniProtKB-KW"/>
</dbReference>
<keyword evidence="7" id="KW-0005">Acetoin biosynthesis</keyword>
<dbReference type="SUPFAM" id="SSF117856">
    <property type="entry name" value="AF0104/ALDC/Ptd012-like"/>
    <property type="match status" value="1"/>
</dbReference>
<dbReference type="GO" id="GO:0047605">
    <property type="term" value="F:acetolactate decarboxylase activity"/>
    <property type="evidence" value="ECO:0007669"/>
    <property type="project" value="UniProtKB-EC"/>
</dbReference>
<accession>A0A0F9STF1</accession>
<comment type="similarity">
    <text evidence="3">Belongs to the alpha-acetolactate decarboxylase family.</text>
</comment>
<dbReference type="PANTHER" id="PTHR35524:SF1">
    <property type="entry name" value="ALPHA-ACETOLACTATE DECARBOXYLASE"/>
    <property type="match status" value="1"/>
</dbReference>
<evidence type="ECO:0000256" key="4">
    <source>
        <dbReference type="ARBA" id="ARBA00013204"/>
    </source>
</evidence>
<sequence length="268" mass="29698">MLSDLFYFGNSMKLFFISVSFLALFTLNSAALAAPTENVIEQYGFPLALVNQVYTGDITPAEMLEKGQFGLGTADNLDGELVAFNGVVYKIEIDGSLIKAPSNLAAPYMTMFKFNPKKRITLKNVSSLALLGEKLKATMSSKNSFYAYKITGTFNSLKMASAQRVKNDSVPLMEYLKTRVMYTKQNIKGTLVGLYTPDYLGNISIPGMHFHFVSNDYKLGGHLEGISFDEVTVEIEEINKINLTLPQVEKFRAIELKQASVPAANKHK</sequence>
<dbReference type="EMBL" id="LAZR01002250">
    <property type="protein sequence ID" value="KKN32483.1"/>
    <property type="molecule type" value="Genomic_DNA"/>
</dbReference>
<reference evidence="9" key="1">
    <citation type="journal article" date="2015" name="Nature">
        <title>Complex archaea that bridge the gap between prokaryotes and eukaryotes.</title>
        <authorList>
            <person name="Spang A."/>
            <person name="Saw J.H."/>
            <person name="Jorgensen S.L."/>
            <person name="Zaremba-Niedzwiedzka K."/>
            <person name="Martijn J."/>
            <person name="Lind A.E."/>
            <person name="van Eijk R."/>
            <person name="Schleper C."/>
            <person name="Guy L."/>
            <person name="Ettema T.J."/>
        </authorList>
    </citation>
    <scope>NUCLEOTIDE SEQUENCE</scope>
</reference>